<gene>
    <name evidence="1" type="ORF">WAX74_00790</name>
</gene>
<evidence type="ECO:0000313" key="1">
    <source>
        <dbReference type="EMBL" id="MEI4768194.1"/>
    </source>
</evidence>
<dbReference type="EMBL" id="JBAWSY010000001">
    <property type="protein sequence ID" value="MEI4768194.1"/>
    <property type="molecule type" value="Genomic_DNA"/>
</dbReference>
<accession>A0ABU8EZL3</accession>
<reference evidence="1 2" key="1">
    <citation type="submission" date="2024-01" db="EMBL/GenBank/DDBJ databases">
        <title>Seven novel Bacillus-like species.</title>
        <authorList>
            <person name="Liu G."/>
        </authorList>
    </citation>
    <scope>NUCLEOTIDE SEQUENCE [LARGE SCALE GENOMIC DNA]</scope>
    <source>
        <strain evidence="1 2">FJAT-51614</strain>
    </source>
</reference>
<dbReference type="InterPro" id="IPR043519">
    <property type="entry name" value="NT_sf"/>
</dbReference>
<dbReference type="SUPFAM" id="SSF81301">
    <property type="entry name" value="Nucleotidyltransferase"/>
    <property type="match status" value="1"/>
</dbReference>
<sequence>MRLGLSKDEVKLCKYTSEWNIEFNRVKQEIVAVTKLQTKQIEHIGSTAIKEMDAKPIIDILIGLNDIKHIDNTFMKALQSIGFNRLRVERPGEIVLAKFTDNTYKVKTHYIHLVDYDKEIWKNLIFFRDYLNTKKEVREEYKKLKIVFAESENMNITTYTALKEPFVKGIFALRTNLR</sequence>
<dbReference type="RefSeq" id="WP_336495750.1">
    <property type="nucleotide sequence ID" value="NZ_JBAWSY010000001.1"/>
</dbReference>
<dbReference type="Pfam" id="PF04229">
    <property type="entry name" value="GrpB"/>
    <property type="match status" value="1"/>
</dbReference>
<dbReference type="PANTHER" id="PTHR34822:SF1">
    <property type="entry name" value="GRPB FAMILY PROTEIN"/>
    <property type="match status" value="1"/>
</dbReference>
<evidence type="ECO:0000313" key="2">
    <source>
        <dbReference type="Proteomes" id="UP001364890"/>
    </source>
</evidence>
<dbReference type="PANTHER" id="PTHR34822">
    <property type="entry name" value="GRPB DOMAIN PROTEIN (AFU_ORTHOLOGUE AFUA_1G01530)"/>
    <property type="match status" value="1"/>
</dbReference>
<organism evidence="1 2">
    <name type="scientific">Psychrobacillus mangrovi</name>
    <dbReference type="NCBI Taxonomy" id="3117745"/>
    <lineage>
        <taxon>Bacteria</taxon>
        <taxon>Bacillati</taxon>
        <taxon>Bacillota</taxon>
        <taxon>Bacilli</taxon>
        <taxon>Bacillales</taxon>
        <taxon>Bacillaceae</taxon>
        <taxon>Psychrobacillus</taxon>
    </lineage>
</organism>
<proteinExistence type="predicted"/>
<comment type="caution">
    <text evidence="1">The sequence shown here is derived from an EMBL/GenBank/DDBJ whole genome shotgun (WGS) entry which is preliminary data.</text>
</comment>
<dbReference type="Gene3D" id="3.30.460.10">
    <property type="entry name" value="Beta Polymerase, domain 2"/>
    <property type="match status" value="1"/>
</dbReference>
<protein>
    <submittedName>
        <fullName evidence="1">GrpB family protein</fullName>
    </submittedName>
</protein>
<name>A0ABU8EZL3_9BACI</name>
<dbReference type="InterPro" id="IPR007344">
    <property type="entry name" value="GrpB/CoaE"/>
</dbReference>
<dbReference type="Proteomes" id="UP001364890">
    <property type="component" value="Unassembled WGS sequence"/>
</dbReference>
<keyword evidence="2" id="KW-1185">Reference proteome</keyword>